<dbReference type="Pfam" id="PF06884">
    <property type="entry name" value="DUF1264"/>
    <property type="match status" value="1"/>
</dbReference>
<keyword evidence="3" id="KW-1185">Reference proteome</keyword>
<dbReference type="AlphaFoldDB" id="A0A371I9X4"/>
<proteinExistence type="inferred from homology"/>
<dbReference type="EMBL" id="QJKJ01000565">
    <property type="protein sequence ID" value="RDY11843.1"/>
    <property type="molecule type" value="Genomic_DNA"/>
</dbReference>
<accession>A0A371I9X4</accession>
<sequence length="242" mass="27544">MSKKKESEAEVAVDGQPITTGTSLCDTATAAIQNFAPINKIHQHLCAFHFYSDDMSRQVEAHHFCGHQNEEMRQCLIYDSPEKKSRLIGVEYIISENLYLTLPDEEKRLWHSHLYEVKSGLLFLPKVPSPIHRKDMETVCKTYGKVFHFWQVDKGHSLPLGIPQLMMAFTRDGQIYDHLQQSCAERMGIDYEEERKSREYMTGPEHGIHPLANGGGKGLHTLLREVPLNHHSPPPSATRASV</sequence>
<dbReference type="PANTHER" id="PTHR31360">
    <property type="match status" value="1"/>
</dbReference>
<evidence type="ECO:0000313" key="3">
    <source>
        <dbReference type="Proteomes" id="UP000257109"/>
    </source>
</evidence>
<protein>
    <submittedName>
        <fullName evidence="2">Oil body-associated protein 1B</fullName>
    </submittedName>
</protein>
<dbReference type="PANTHER" id="PTHR31360:SF0">
    <property type="entry name" value="OIL BODY-ASSOCIATED PROTEIN 1B"/>
    <property type="match status" value="1"/>
</dbReference>
<dbReference type="Proteomes" id="UP000257109">
    <property type="component" value="Unassembled WGS sequence"/>
</dbReference>
<gene>
    <name evidence="2" type="primary">OBAP1B</name>
    <name evidence="2" type="ORF">CR513_03422</name>
</gene>
<dbReference type="OrthoDB" id="1901244at2759"/>
<reference evidence="2" key="1">
    <citation type="submission" date="2018-05" db="EMBL/GenBank/DDBJ databases">
        <title>Draft genome of Mucuna pruriens seed.</title>
        <authorList>
            <person name="Nnadi N.E."/>
            <person name="Vos R."/>
            <person name="Hasami M.H."/>
            <person name="Devisetty U.K."/>
            <person name="Aguiy J.C."/>
        </authorList>
    </citation>
    <scope>NUCLEOTIDE SEQUENCE [LARGE SCALE GENOMIC DNA]</scope>
    <source>
        <strain evidence="2">JCA_2017</strain>
    </source>
</reference>
<organism evidence="2 3">
    <name type="scientific">Mucuna pruriens</name>
    <name type="common">Velvet bean</name>
    <name type="synonym">Dolichos pruriens</name>
    <dbReference type="NCBI Taxonomy" id="157652"/>
    <lineage>
        <taxon>Eukaryota</taxon>
        <taxon>Viridiplantae</taxon>
        <taxon>Streptophyta</taxon>
        <taxon>Embryophyta</taxon>
        <taxon>Tracheophyta</taxon>
        <taxon>Spermatophyta</taxon>
        <taxon>Magnoliopsida</taxon>
        <taxon>eudicotyledons</taxon>
        <taxon>Gunneridae</taxon>
        <taxon>Pentapetalae</taxon>
        <taxon>rosids</taxon>
        <taxon>fabids</taxon>
        <taxon>Fabales</taxon>
        <taxon>Fabaceae</taxon>
        <taxon>Papilionoideae</taxon>
        <taxon>50 kb inversion clade</taxon>
        <taxon>NPAAA clade</taxon>
        <taxon>indigoferoid/millettioid clade</taxon>
        <taxon>Phaseoleae</taxon>
        <taxon>Mucuna</taxon>
    </lineage>
</organism>
<dbReference type="InterPro" id="IPR010686">
    <property type="entry name" value="OBAP-like"/>
</dbReference>
<comment type="caution">
    <text evidence="2">The sequence shown here is derived from an EMBL/GenBank/DDBJ whole genome shotgun (WGS) entry which is preliminary data.</text>
</comment>
<name>A0A371I9X4_MUCPR</name>
<comment type="similarity">
    <text evidence="1">Belongs to the OBAP family.</text>
</comment>
<evidence type="ECO:0000313" key="2">
    <source>
        <dbReference type="EMBL" id="RDY11843.1"/>
    </source>
</evidence>
<evidence type="ECO:0000256" key="1">
    <source>
        <dbReference type="ARBA" id="ARBA00009740"/>
    </source>
</evidence>